<feature type="compositionally biased region" description="Polar residues" evidence="6">
    <location>
        <begin position="393"/>
        <end position="406"/>
    </location>
</feature>
<dbReference type="Proteomes" id="UP000398389">
    <property type="component" value="Unassembled WGS sequence"/>
</dbReference>
<keyword evidence="2" id="KW-0255">Endonuclease</keyword>
<evidence type="ECO:0000313" key="9">
    <source>
        <dbReference type="EMBL" id="VVT53057.1"/>
    </source>
</evidence>
<evidence type="ECO:0000259" key="7">
    <source>
        <dbReference type="PROSITE" id="PS50137"/>
    </source>
</evidence>
<dbReference type="SMART" id="SM00535">
    <property type="entry name" value="RIBOc"/>
    <property type="match status" value="1"/>
</dbReference>
<dbReference type="InterPro" id="IPR036389">
    <property type="entry name" value="RNase_III_sf"/>
</dbReference>
<dbReference type="GO" id="GO:0004525">
    <property type="term" value="F:ribonuclease III activity"/>
    <property type="evidence" value="ECO:0007669"/>
    <property type="project" value="InterPro"/>
</dbReference>
<keyword evidence="3" id="KW-0378">Hydrolase</keyword>
<dbReference type="PROSITE" id="PS50142">
    <property type="entry name" value="RNASE_3_2"/>
    <property type="match status" value="1"/>
</dbReference>
<feature type="region of interest" description="Disordered" evidence="6">
    <location>
        <begin position="424"/>
        <end position="451"/>
    </location>
</feature>
<dbReference type="RefSeq" id="XP_031853991.1">
    <property type="nucleotide sequence ID" value="XM_031998100.1"/>
</dbReference>
<dbReference type="SUPFAM" id="SSF69065">
    <property type="entry name" value="RNase III domain-like"/>
    <property type="match status" value="1"/>
</dbReference>
<keyword evidence="4 5" id="KW-0694">RNA-binding</keyword>
<dbReference type="GeneID" id="43582200"/>
<dbReference type="AlphaFoldDB" id="A0A5E8BUJ0"/>
<dbReference type="SMART" id="SM00358">
    <property type="entry name" value="DSRM"/>
    <property type="match status" value="2"/>
</dbReference>
<dbReference type="Pfam" id="PF00035">
    <property type="entry name" value="dsrm"/>
    <property type="match status" value="1"/>
</dbReference>
<name>A0A5E8BUJ0_9ASCO</name>
<evidence type="ECO:0000256" key="6">
    <source>
        <dbReference type="SAM" id="MobiDB-lite"/>
    </source>
</evidence>
<dbReference type="InterPro" id="IPR014720">
    <property type="entry name" value="dsRBD_dom"/>
</dbReference>
<dbReference type="InterPro" id="IPR000999">
    <property type="entry name" value="RNase_III_dom"/>
</dbReference>
<dbReference type="PROSITE" id="PS50137">
    <property type="entry name" value="DS_RBD"/>
    <property type="match status" value="1"/>
</dbReference>
<keyword evidence="10" id="KW-1185">Reference proteome</keyword>
<dbReference type="PANTHER" id="PTHR11207:SF0">
    <property type="entry name" value="RIBONUCLEASE 3"/>
    <property type="match status" value="1"/>
</dbReference>
<organism evidence="9 10">
    <name type="scientific">Magnusiomyces paraingens</name>
    <dbReference type="NCBI Taxonomy" id="2606893"/>
    <lineage>
        <taxon>Eukaryota</taxon>
        <taxon>Fungi</taxon>
        <taxon>Dikarya</taxon>
        <taxon>Ascomycota</taxon>
        <taxon>Saccharomycotina</taxon>
        <taxon>Dipodascomycetes</taxon>
        <taxon>Dipodascales</taxon>
        <taxon>Dipodascaceae</taxon>
        <taxon>Magnusiomyces</taxon>
    </lineage>
</organism>
<evidence type="ECO:0000256" key="2">
    <source>
        <dbReference type="ARBA" id="ARBA00022759"/>
    </source>
</evidence>
<evidence type="ECO:0008006" key="11">
    <source>
        <dbReference type="Google" id="ProtNLM"/>
    </source>
</evidence>
<proteinExistence type="predicted"/>
<dbReference type="Gene3D" id="1.10.1520.10">
    <property type="entry name" value="Ribonuclease III domain"/>
    <property type="match status" value="1"/>
</dbReference>
<sequence length="581" mass="65778">MMLARYIMEQKKQKRLGVFSNIQSVLDDEIPKPQYVQAPEASVDDERKTFENYCENQIKNYMNDYSDFEAPQQENNRETEIWPPPLPPIPDFNIRHTVFTHKSMGTLYHASKSSNKLEVHNERYEFLGDSIVNMMFAIISCEKLPTVTEGDLTAFRRQLISNNTLALWAKIYELDKRLRITPQFVHNNTYVVGGNDQNKDTPKYVADVFEAYVGGLWTFHLNNDGIDAAFKIVKKWFESLSEPFFEAIWKAANLAPPPEVKHITAEKNELKNKSTHKDNNQKLPVKRNVMGLESMNNSINGLIDNRVPNKNAKSILYGKIGNASLKITYELIATDHDSFTVACKIGDEVLAIGKAKTIRDAGCFAAMAVIEDEDIIYKYSMKRELLSSRGRSENQQNFGSDNGNNQEGEDSDDAIIIGVSNCDDHSTKTKSDDCNNDNGDGDDDDDDDDNSVIITEENKSLKNSAETDISLNPKKVDIEKNKDWLEGIASERDLTPETIKKYAEDPVNTLKKFLKPTGKNIEYEYKEKENEWECTLLVDKKIVGTGTGSKKSRARKRASLLALLTNHQELHKSLDTGSSIS</sequence>
<dbReference type="SUPFAM" id="SSF54768">
    <property type="entry name" value="dsRNA-binding domain-like"/>
    <property type="match status" value="2"/>
</dbReference>
<dbReference type="Pfam" id="PF00636">
    <property type="entry name" value="Ribonuclease_3"/>
    <property type="match status" value="1"/>
</dbReference>
<protein>
    <recommendedName>
        <fullName evidence="11">RNase III domain-containing protein</fullName>
    </recommendedName>
</protein>
<evidence type="ECO:0000256" key="1">
    <source>
        <dbReference type="ARBA" id="ARBA00022722"/>
    </source>
</evidence>
<evidence type="ECO:0000256" key="5">
    <source>
        <dbReference type="PROSITE-ProRule" id="PRU00266"/>
    </source>
</evidence>
<evidence type="ECO:0000259" key="8">
    <source>
        <dbReference type="PROSITE" id="PS50142"/>
    </source>
</evidence>
<reference evidence="9 10" key="1">
    <citation type="submission" date="2019-09" db="EMBL/GenBank/DDBJ databases">
        <authorList>
            <person name="Brejova B."/>
        </authorList>
    </citation>
    <scope>NUCLEOTIDE SEQUENCE [LARGE SCALE GENOMIC DNA]</scope>
</reference>
<keyword evidence="1" id="KW-0540">Nuclease</keyword>
<dbReference type="PANTHER" id="PTHR11207">
    <property type="entry name" value="RIBONUCLEASE III"/>
    <property type="match status" value="1"/>
</dbReference>
<feature type="domain" description="DRBM" evidence="7">
    <location>
        <begin position="505"/>
        <end position="563"/>
    </location>
</feature>
<evidence type="ECO:0000313" key="10">
    <source>
        <dbReference type="Proteomes" id="UP000398389"/>
    </source>
</evidence>
<feature type="compositionally biased region" description="Basic and acidic residues" evidence="6">
    <location>
        <begin position="424"/>
        <end position="433"/>
    </location>
</feature>
<gene>
    <name evidence="9" type="ORF">SAPINGB_P003382</name>
</gene>
<evidence type="ECO:0000256" key="4">
    <source>
        <dbReference type="ARBA" id="ARBA00022884"/>
    </source>
</evidence>
<dbReference type="OrthoDB" id="2392202at2759"/>
<feature type="compositionally biased region" description="Acidic residues" evidence="6">
    <location>
        <begin position="439"/>
        <end position="450"/>
    </location>
</feature>
<dbReference type="GO" id="GO:0006364">
    <property type="term" value="P:rRNA processing"/>
    <property type="evidence" value="ECO:0007669"/>
    <property type="project" value="TreeGrafter"/>
</dbReference>
<dbReference type="CDD" id="cd00593">
    <property type="entry name" value="RIBOc"/>
    <property type="match status" value="1"/>
</dbReference>
<dbReference type="GO" id="GO:0003723">
    <property type="term" value="F:RNA binding"/>
    <property type="evidence" value="ECO:0007669"/>
    <property type="project" value="UniProtKB-UniRule"/>
</dbReference>
<evidence type="ECO:0000256" key="3">
    <source>
        <dbReference type="ARBA" id="ARBA00022801"/>
    </source>
</evidence>
<dbReference type="GO" id="GO:0005654">
    <property type="term" value="C:nucleoplasm"/>
    <property type="evidence" value="ECO:0007669"/>
    <property type="project" value="TreeGrafter"/>
</dbReference>
<dbReference type="EMBL" id="CABVLU010000003">
    <property type="protein sequence ID" value="VVT53057.1"/>
    <property type="molecule type" value="Genomic_DNA"/>
</dbReference>
<dbReference type="GO" id="GO:0034475">
    <property type="term" value="P:U4 snRNA 3'-end processing"/>
    <property type="evidence" value="ECO:0007669"/>
    <property type="project" value="TreeGrafter"/>
</dbReference>
<feature type="domain" description="RNase III" evidence="8">
    <location>
        <begin position="107"/>
        <end position="217"/>
    </location>
</feature>
<feature type="region of interest" description="Disordered" evidence="6">
    <location>
        <begin position="388"/>
        <end position="411"/>
    </location>
</feature>
<dbReference type="GO" id="GO:0006369">
    <property type="term" value="P:termination of RNA polymerase II transcription"/>
    <property type="evidence" value="ECO:0007669"/>
    <property type="project" value="TreeGrafter"/>
</dbReference>
<dbReference type="Gene3D" id="3.30.160.20">
    <property type="match status" value="2"/>
</dbReference>
<accession>A0A5E8BUJ0</accession>